<name>A0A2I8VFU5_9EURY</name>
<keyword evidence="10" id="KW-1185">Reference proteome</keyword>
<evidence type="ECO:0000313" key="9">
    <source>
        <dbReference type="EMBL" id="AUV80803.1"/>
    </source>
</evidence>
<feature type="transmembrane region" description="Helical" evidence="7">
    <location>
        <begin position="372"/>
        <end position="391"/>
    </location>
</feature>
<feature type="transmembrane region" description="Helical" evidence="7">
    <location>
        <begin position="461"/>
        <end position="480"/>
    </location>
</feature>
<feature type="transmembrane region" description="Helical" evidence="7">
    <location>
        <begin position="254"/>
        <end position="272"/>
    </location>
</feature>
<evidence type="ECO:0000256" key="7">
    <source>
        <dbReference type="SAM" id="Phobius"/>
    </source>
</evidence>
<feature type="transmembrane region" description="Helical" evidence="7">
    <location>
        <begin position="133"/>
        <end position="155"/>
    </location>
</feature>
<keyword evidence="5 7" id="KW-0472">Membrane</keyword>
<protein>
    <submittedName>
        <fullName evidence="9">MFS transporter</fullName>
    </submittedName>
</protein>
<dbReference type="InterPro" id="IPR020846">
    <property type="entry name" value="MFS_dom"/>
</dbReference>
<dbReference type="SUPFAM" id="SSF103473">
    <property type="entry name" value="MFS general substrate transporter"/>
    <property type="match status" value="1"/>
</dbReference>
<dbReference type="KEGG" id="srub:C2R22_03305"/>
<dbReference type="InterPro" id="IPR036259">
    <property type="entry name" value="MFS_trans_sf"/>
</dbReference>
<dbReference type="InterPro" id="IPR050189">
    <property type="entry name" value="MFS_Efflux_Transporters"/>
</dbReference>
<evidence type="ECO:0000256" key="5">
    <source>
        <dbReference type="ARBA" id="ARBA00023136"/>
    </source>
</evidence>
<organism evidence="9 10">
    <name type="scientific">Salinigranum rubrum</name>
    <dbReference type="NCBI Taxonomy" id="755307"/>
    <lineage>
        <taxon>Archaea</taxon>
        <taxon>Methanobacteriati</taxon>
        <taxon>Methanobacteriota</taxon>
        <taxon>Stenosarchaea group</taxon>
        <taxon>Halobacteria</taxon>
        <taxon>Halobacteriales</taxon>
        <taxon>Haloferacaceae</taxon>
        <taxon>Salinigranum</taxon>
    </lineage>
</organism>
<gene>
    <name evidence="9" type="ORF">C2R22_03305</name>
</gene>
<evidence type="ECO:0000256" key="1">
    <source>
        <dbReference type="ARBA" id="ARBA00004651"/>
    </source>
</evidence>
<dbReference type="GO" id="GO:0022857">
    <property type="term" value="F:transmembrane transporter activity"/>
    <property type="evidence" value="ECO:0007669"/>
    <property type="project" value="InterPro"/>
</dbReference>
<evidence type="ECO:0000256" key="3">
    <source>
        <dbReference type="ARBA" id="ARBA00022692"/>
    </source>
</evidence>
<feature type="transmembrane region" description="Helical" evidence="7">
    <location>
        <begin position="226"/>
        <end position="248"/>
    </location>
</feature>
<dbReference type="EMBL" id="CP026309">
    <property type="protein sequence ID" value="AUV80803.1"/>
    <property type="molecule type" value="Genomic_DNA"/>
</dbReference>
<feature type="transmembrane region" description="Helical" evidence="7">
    <location>
        <begin position="193"/>
        <end position="214"/>
    </location>
</feature>
<feature type="transmembrane region" description="Helical" evidence="7">
    <location>
        <begin position="397"/>
        <end position="419"/>
    </location>
</feature>
<dbReference type="Gene3D" id="1.20.1250.20">
    <property type="entry name" value="MFS general substrate transporter like domains"/>
    <property type="match status" value="2"/>
</dbReference>
<evidence type="ECO:0000313" key="10">
    <source>
        <dbReference type="Proteomes" id="UP000236584"/>
    </source>
</evidence>
<reference evidence="9 10" key="1">
    <citation type="submission" date="2018-01" db="EMBL/GenBank/DDBJ databases">
        <title>Complete genome sequence of Salinigranum rubrum GX10T, an extremely halophilic archaeon isolated from a marine solar saltern.</title>
        <authorList>
            <person name="Han S."/>
        </authorList>
    </citation>
    <scope>NUCLEOTIDE SEQUENCE [LARGE SCALE GENOMIC DNA]</scope>
    <source>
        <strain evidence="9 10">GX10</strain>
    </source>
</reference>
<dbReference type="AlphaFoldDB" id="A0A2I8VFU5"/>
<evidence type="ECO:0000256" key="4">
    <source>
        <dbReference type="ARBA" id="ARBA00022989"/>
    </source>
</evidence>
<feature type="transmembrane region" description="Helical" evidence="7">
    <location>
        <begin position="307"/>
        <end position="331"/>
    </location>
</feature>
<sequence>MTARGSPLSSAVRTACGESADVMAVSVVRVHYGRGGAKTEGVGPTHSAGPPPIDPSRKTWPETEHGLLGFENPLSTVVSRTARKLTTLTAATASLFRGDRGWILVAVSAGWFMSFGVRLVYPALVSFFRDGFGLSLSATGLLLTTLWTSYALGHVPGGLMGDRLGEGRVLTLSTVLAGGTMLGIALATAPATLFVATAGFGLATALYGPTRFTVLTDVYGDRAGSAIGLTMAAGNAGNALLPVVAVLVATATSWRVTFGALAPLFLCVALGVHWRVPARTSEATGAANGLSRATLDRLVAGVTRGSILTVVAVQVCFSFTFQGFVSFYPLLLTDVKGLAPETAASLFGLFFVGSFLVQPVAGACMDRYGTRLTLVAVLLPGLAGLLVLPLVEGTLPLVALTLVLSTVTGCTVLTQTYIADTLPPDVQGTGLGVLKAGWMLLGATSPVLVGVLGEYGYLSEAFSLFVVTVGAAFALALVRLDAV</sequence>
<feature type="transmembrane region" description="Helical" evidence="7">
    <location>
        <begin position="431"/>
        <end position="449"/>
    </location>
</feature>
<dbReference type="Pfam" id="PF07690">
    <property type="entry name" value="MFS_1"/>
    <property type="match status" value="1"/>
</dbReference>
<evidence type="ECO:0000256" key="6">
    <source>
        <dbReference type="SAM" id="MobiDB-lite"/>
    </source>
</evidence>
<keyword evidence="2" id="KW-1003">Cell membrane</keyword>
<feature type="transmembrane region" description="Helical" evidence="7">
    <location>
        <begin position="343"/>
        <end position="365"/>
    </location>
</feature>
<accession>A0A2I8VFU5</accession>
<proteinExistence type="predicted"/>
<keyword evidence="4 7" id="KW-1133">Transmembrane helix</keyword>
<dbReference type="PANTHER" id="PTHR43124:SF3">
    <property type="entry name" value="CHLORAMPHENICOL EFFLUX PUMP RV0191"/>
    <property type="match status" value="1"/>
</dbReference>
<feature type="region of interest" description="Disordered" evidence="6">
    <location>
        <begin position="36"/>
        <end position="56"/>
    </location>
</feature>
<dbReference type="PANTHER" id="PTHR43124">
    <property type="entry name" value="PURINE EFFLUX PUMP PBUE"/>
    <property type="match status" value="1"/>
</dbReference>
<keyword evidence="3 7" id="KW-0812">Transmembrane</keyword>
<feature type="domain" description="Major facilitator superfamily (MFS) profile" evidence="8">
    <location>
        <begin position="103"/>
        <end position="483"/>
    </location>
</feature>
<evidence type="ECO:0000259" key="8">
    <source>
        <dbReference type="PROSITE" id="PS50850"/>
    </source>
</evidence>
<dbReference type="InterPro" id="IPR011701">
    <property type="entry name" value="MFS"/>
</dbReference>
<feature type="transmembrane region" description="Helical" evidence="7">
    <location>
        <begin position="102"/>
        <end position="121"/>
    </location>
</feature>
<comment type="subcellular location">
    <subcellularLocation>
        <location evidence="1">Cell membrane</location>
        <topology evidence="1">Multi-pass membrane protein</topology>
    </subcellularLocation>
</comment>
<dbReference type="Proteomes" id="UP000236584">
    <property type="component" value="Chromosome"/>
</dbReference>
<evidence type="ECO:0000256" key="2">
    <source>
        <dbReference type="ARBA" id="ARBA00022475"/>
    </source>
</evidence>
<dbReference type="GO" id="GO:0005886">
    <property type="term" value="C:plasma membrane"/>
    <property type="evidence" value="ECO:0007669"/>
    <property type="project" value="UniProtKB-SubCell"/>
</dbReference>
<dbReference type="PROSITE" id="PS50850">
    <property type="entry name" value="MFS"/>
    <property type="match status" value="1"/>
</dbReference>